<feature type="compositionally biased region" description="Low complexity" evidence="4">
    <location>
        <begin position="100"/>
        <end position="123"/>
    </location>
</feature>
<dbReference type="FunFam" id="2.60.40.420:FF:000045">
    <property type="entry name" value="Laccase 2"/>
    <property type="match status" value="1"/>
</dbReference>
<keyword evidence="3" id="KW-0325">Glycoprotein</keyword>
<dbReference type="Proteomes" id="UP000325313">
    <property type="component" value="Unassembled WGS sequence"/>
</dbReference>
<organism evidence="9 10">
    <name type="scientific">Puccinia graminis f. sp. tritici</name>
    <dbReference type="NCBI Taxonomy" id="56615"/>
    <lineage>
        <taxon>Eukaryota</taxon>
        <taxon>Fungi</taxon>
        <taxon>Dikarya</taxon>
        <taxon>Basidiomycota</taxon>
        <taxon>Pucciniomycotina</taxon>
        <taxon>Pucciniomycetes</taxon>
        <taxon>Pucciniales</taxon>
        <taxon>Pucciniaceae</taxon>
        <taxon>Puccinia</taxon>
    </lineage>
</organism>
<dbReference type="GO" id="GO:0016491">
    <property type="term" value="F:oxidoreductase activity"/>
    <property type="evidence" value="ECO:0007669"/>
    <property type="project" value="InterPro"/>
</dbReference>
<gene>
    <name evidence="9" type="ORF">PGTUg99_004378</name>
</gene>
<keyword evidence="5" id="KW-0812">Transmembrane</keyword>
<feature type="transmembrane region" description="Helical" evidence="5">
    <location>
        <begin position="212"/>
        <end position="236"/>
    </location>
</feature>
<dbReference type="Gene3D" id="2.60.40.420">
    <property type="entry name" value="Cupredoxins - blue copper proteins"/>
    <property type="match status" value="4"/>
</dbReference>
<evidence type="ECO:0000256" key="4">
    <source>
        <dbReference type="SAM" id="MobiDB-lite"/>
    </source>
</evidence>
<reference evidence="9 10" key="1">
    <citation type="submission" date="2019-05" db="EMBL/GenBank/DDBJ databases">
        <title>Emergence of the Ug99 lineage of the wheat stem rust pathogen through somatic hybridization.</title>
        <authorList>
            <person name="Li F."/>
            <person name="Upadhyaya N.M."/>
            <person name="Sperschneider J."/>
            <person name="Matny O."/>
            <person name="Nguyen-Phuc H."/>
            <person name="Mago R."/>
            <person name="Raley C."/>
            <person name="Miller M.E."/>
            <person name="Silverstein K.A.T."/>
            <person name="Henningsen E."/>
            <person name="Hirsch C.D."/>
            <person name="Visser B."/>
            <person name="Pretorius Z.A."/>
            <person name="Steffenson B.J."/>
            <person name="Schwessinger B."/>
            <person name="Dodds P.N."/>
            <person name="Figueroa M."/>
        </authorList>
    </citation>
    <scope>NUCLEOTIDE SEQUENCE [LARGE SCALE GENOMIC DNA]</scope>
    <source>
        <strain evidence="9 10">Ug99</strain>
    </source>
</reference>
<evidence type="ECO:0000256" key="2">
    <source>
        <dbReference type="ARBA" id="ARBA00023008"/>
    </source>
</evidence>
<feature type="compositionally biased region" description="Polar residues" evidence="4">
    <location>
        <begin position="173"/>
        <end position="182"/>
    </location>
</feature>
<evidence type="ECO:0000313" key="10">
    <source>
        <dbReference type="Proteomes" id="UP000325313"/>
    </source>
</evidence>
<feature type="compositionally biased region" description="Basic and acidic residues" evidence="4">
    <location>
        <begin position="802"/>
        <end position="816"/>
    </location>
</feature>
<dbReference type="SUPFAM" id="SSF49503">
    <property type="entry name" value="Cupredoxins"/>
    <property type="match status" value="3"/>
</dbReference>
<feature type="domain" description="Plastocyanin-like" evidence="8">
    <location>
        <begin position="288"/>
        <end position="395"/>
    </location>
</feature>
<feature type="region of interest" description="Disordered" evidence="4">
    <location>
        <begin position="100"/>
        <end position="194"/>
    </location>
</feature>
<feature type="compositionally biased region" description="Polar residues" evidence="4">
    <location>
        <begin position="712"/>
        <end position="732"/>
    </location>
</feature>
<keyword evidence="5" id="KW-1133">Transmembrane helix</keyword>
<dbReference type="PANTHER" id="PTHR11709">
    <property type="entry name" value="MULTI-COPPER OXIDASE"/>
    <property type="match status" value="1"/>
</dbReference>
<sequence length="968" mass="105116">MPFSPRGLAGSTAAFRLATESVLPCYSAKSYGQLCFPAETLGEVLGLLHPQLLRLIDLQSPGRLRGGTIVTETVCRLPSFSSSFTDSFKVRWPWSSSSHASSSTGSQSSWASESSVSQASSGGARRRKSIIPQSSNSHSRETSQESSFPYQSRENHGSSSSRTSETESFPSTYQESSYASQQNRHERSDESYGQSFTISSRLKRAILAPTKLQTAIGSIILIVVVASIVLGLVLGLRNISLQDNLRNRINTIPVRIPNANESVIGHIKGEPPQKREFSFVIDERLGFPDGVEKAMIVANGQYPGPIIEVNQGDEVIVNVKNNLAQPTSIHWQGLFQFGTNYFDGLAGVTECGIPAGEQMSYRLQPGPFTGTTFWKAGYGTQAADGLTGGLVVHPTHSNTTVTFDEEVVVHLSDLYHENSKVLTEKYISAEGIGGKAGNEPVPDSGTINGIGQYPHRPNGEIIFPEYHKLHVEKTKSYRLRLINAGSMAPIVFSVDNHNLTVIEADGVEVEPITFIGGIQVEVGQRYSVVLHAEHDHHEQYWMRAALVADGFKYDNPEANRQILGIVAYGEGLEGVPHSEAHEEKIEILDPTRLRPLVPTNPPPATQTYMVDYLLRQSPGGSTVGMFNSTTWVPLLPSSSLLTNLGDGKDGLSVPAPYQFLLSADKPEVIDLIINNWSGGSSTFSLSGHRPWIIGSGVGNYHGDRADAAPSPANMTGSTPNGLSAGSAPDNTLNDSTPNGPPTTSTTNDSHGNSIAPSTPSTSSNSTMPNPQANQPGGSSPAPNSTNVSNPEKDRSQTAAKNPEYKQKDGTSSDHSKSYTTPSKKPSATRPATSSPRYSKYRANMHELNVHEPYKGPDQEKWTKGRGRASRDKAGWTTHNKRDKHVKSRRQLPKSDNPVAIQRDTFTIPKDGWVKIRFSTDNPGMWLLSDQIQWHLAAGGAMQVSSRKAEWAKVPDEVQKFCSTPEKLI</sequence>
<feature type="domain" description="Plastocyanin-like" evidence="7">
    <location>
        <begin position="897"/>
        <end position="947"/>
    </location>
</feature>
<name>A0A5B0MD40_PUCGR</name>
<evidence type="ECO:0000259" key="8">
    <source>
        <dbReference type="Pfam" id="PF07732"/>
    </source>
</evidence>
<feature type="compositionally biased region" description="Low complexity" evidence="4">
    <location>
        <begin position="733"/>
        <end position="770"/>
    </location>
</feature>
<evidence type="ECO:0000256" key="1">
    <source>
        <dbReference type="ARBA" id="ARBA00010609"/>
    </source>
</evidence>
<evidence type="ECO:0000259" key="7">
    <source>
        <dbReference type="Pfam" id="PF07731"/>
    </source>
</evidence>
<accession>A0A5B0MD40</accession>
<proteinExistence type="inferred from homology"/>
<evidence type="ECO:0008006" key="11">
    <source>
        <dbReference type="Google" id="ProtNLM"/>
    </source>
</evidence>
<dbReference type="InterPro" id="IPR011706">
    <property type="entry name" value="Cu-oxidase_C"/>
</dbReference>
<dbReference type="Pfam" id="PF07732">
    <property type="entry name" value="Cu-oxidase_3"/>
    <property type="match status" value="1"/>
</dbReference>
<feature type="compositionally biased region" description="Polar residues" evidence="4">
    <location>
        <begin position="771"/>
        <end position="789"/>
    </location>
</feature>
<keyword evidence="5" id="KW-0472">Membrane</keyword>
<feature type="compositionally biased region" description="Basic and acidic residues" evidence="4">
    <location>
        <begin position="843"/>
        <end position="873"/>
    </location>
</feature>
<dbReference type="AlphaFoldDB" id="A0A5B0MD40"/>
<feature type="compositionally biased region" description="Basic residues" evidence="4">
    <location>
        <begin position="878"/>
        <end position="891"/>
    </location>
</feature>
<dbReference type="InterPro" id="IPR008972">
    <property type="entry name" value="Cupredoxin"/>
</dbReference>
<dbReference type="PANTHER" id="PTHR11709:SF511">
    <property type="entry name" value="LACCASE"/>
    <property type="match status" value="1"/>
</dbReference>
<feature type="domain" description="Plastocyanin-like" evidence="6">
    <location>
        <begin position="405"/>
        <end position="569"/>
    </location>
</feature>
<dbReference type="Pfam" id="PF07731">
    <property type="entry name" value="Cu-oxidase_2"/>
    <property type="match status" value="1"/>
</dbReference>
<dbReference type="CDD" id="cd13886">
    <property type="entry name" value="CuRO_2_MCO_like_1"/>
    <property type="match status" value="1"/>
</dbReference>
<evidence type="ECO:0000259" key="6">
    <source>
        <dbReference type="Pfam" id="PF00394"/>
    </source>
</evidence>
<keyword evidence="2" id="KW-0186">Copper</keyword>
<dbReference type="InterPro" id="IPR011707">
    <property type="entry name" value="Cu-oxidase-like_N"/>
</dbReference>
<feature type="compositionally biased region" description="Low complexity" evidence="4">
    <location>
        <begin position="157"/>
        <end position="172"/>
    </location>
</feature>
<dbReference type="Pfam" id="PF00394">
    <property type="entry name" value="Cu-oxidase"/>
    <property type="match status" value="1"/>
</dbReference>
<dbReference type="GO" id="GO:0005507">
    <property type="term" value="F:copper ion binding"/>
    <property type="evidence" value="ECO:0007669"/>
    <property type="project" value="InterPro"/>
</dbReference>
<evidence type="ECO:0000256" key="5">
    <source>
        <dbReference type="SAM" id="Phobius"/>
    </source>
</evidence>
<protein>
    <recommendedName>
        <fullName evidence="11">Plastocyanin-like domain-containing protein</fullName>
    </recommendedName>
</protein>
<dbReference type="EMBL" id="VDEP01000473">
    <property type="protein sequence ID" value="KAA1074043.1"/>
    <property type="molecule type" value="Genomic_DNA"/>
</dbReference>
<comment type="caution">
    <text evidence="9">The sequence shown here is derived from an EMBL/GenBank/DDBJ whole genome shotgun (WGS) entry which is preliminary data.</text>
</comment>
<feature type="region of interest" description="Disordered" evidence="4">
    <location>
        <begin position="703"/>
        <end position="893"/>
    </location>
</feature>
<dbReference type="InterPro" id="IPR045087">
    <property type="entry name" value="Cu-oxidase_fam"/>
</dbReference>
<dbReference type="InterPro" id="IPR001117">
    <property type="entry name" value="Cu-oxidase_2nd"/>
</dbReference>
<evidence type="ECO:0000313" key="9">
    <source>
        <dbReference type="EMBL" id="KAA1074043.1"/>
    </source>
</evidence>
<comment type="similarity">
    <text evidence="1">Belongs to the multicopper oxidase family.</text>
</comment>
<evidence type="ECO:0000256" key="3">
    <source>
        <dbReference type="ARBA" id="ARBA00023180"/>
    </source>
</evidence>